<keyword evidence="6" id="KW-0560">Oxidoreductase</keyword>
<evidence type="ECO:0000256" key="4">
    <source>
        <dbReference type="ARBA" id="ARBA00022719"/>
    </source>
</evidence>
<dbReference type="Gene3D" id="1.20.1440.130">
    <property type="entry name" value="VKOR domain"/>
    <property type="match status" value="1"/>
</dbReference>
<comment type="similarity">
    <text evidence="2">Belongs to the VKOR family.</text>
</comment>
<dbReference type="Pfam" id="PF07884">
    <property type="entry name" value="VKOR"/>
    <property type="match status" value="1"/>
</dbReference>
<evidence type="ECO:0000313" key="13">
    <source>
        <dbReference type="Proteomes" id="UP001597094"/>
    </source>
</evidence>
<keyword evidence="3 10" id="KW-0812">Transmembrane</keyword>
<dbReference type="InterPro" id="IPR012932">
    <property type="entry name" value="VKOR"/>
</dbReference>
<sequence>MSNNEGIPPGWSYNPATWGQRLPIIGLAVIGMAIASYMALFQLNVFSTVWEPFFGNDSRKILTSATSKILPIPDAALGAIGYLADAVTGAIGGKFRWRTMPWIVIMFGLAVGPLGFISILLVVLQPVIYDAWCTLCLCSALISVIMIGPAMDEMLASMQYMKRVKASNVSLWKAFWGYKEVQGKVI</sequence>
<keyword evidence="4" id="KW-0874">Quinone</keyword>
<evidence type="ECO:0000256" key="7">
    <source>
        <dbReference type="ARBA" id="ARBA00023136"/>
    </source>
</evidence>
<evidence type="ECO:0000256" key="2">
    <source>
        <dbReference type="ARBA" id="ARBA00006214"/>
    </source>
</evidence>
<dbReference type="InterPro" id="IPR038354">
    <property type="entry name" value="VKOR_sf"/>
</dbReference>
<protein>
    <submittedName>
        <fullName evidence="12">Vitamin K epoxide reductase family protein</fullName>
    </submittedName>
</protein>
<comment type="subcellular location">
    <subcellularLocation>
        <location evidence="1">Membrane</location>
        <topology evidence="1">Multi-pass membrane protein</topology>
    </subcellularLocation>
</comment>
<feature type="transmembrane region" description="Helical" evidence="10">
    <location>
        <begin position="102"/>
        <end position="123"/>
    </location>
</feature>
<evidence type="ECO:0000259" key="11">
    <source>
        <dbReference type="Pfam" id="PF07884"/>
    </source>
</evidence>
<dbReference type="EMBL" id="JBHTLD010000237">
    <property type="protein sequence ID" value="MFD1188253.1"/>
    <property type="molecule type" value="Genomic_DNA"/>
</dbReference>
<organism evidence="12 13">
    <name type="scientific">Pontibacter rugosus</name>
    <dbReference type="NCBI Taxonomy" id="1745966"/>
    <lineage>
        <taxon>Bacteria</taxon>
        <taxon>Pseudomonadati</taxon>
        <taxon>Bacteroidota</taxon>
        <taxon>Cytophagia</taxon>
        <taxon>Cytophagales</taxon>
        <taxon>Hymenobacteraceae</taxon>
        <taxon>Pontibacter</taxon>
    </lineage>
</organism>
<accession>A0ABW3SUC4</accession>
<feature type="domain" description="Vitamin K epoxide reductase" evidence="11">
    <location>
        <begin position="23"/>
        <end position="147"/>
    </location>
</feature>
<keyword evidence="5 10" id="KW-1133">Transmembrane helix</keyword>
<dbReference type="CDD" id="cd12919">
    <property type="entry name" value="VKOR_2"/>
    <property type="match status" value="1"/>
</dbReference>
<evidence type="ECO:0000256" key="10">
    <source>
        <dbReference type="SAM" id="Phobius"/>
    </source>
</evidence>
<evidence type="ECO:0000256" key="8">
    <source>
        <dbReference type="ARBA" id="ARBA00023157"/>
    </source>
</evidence>
<evidence type="ECO:0000256" key="9">
    <source>
        <dbReference type="ARBA" id="ARBA00023284"/>
    </source>
</evidence>
<reference evidence="13" key="1">
    <citation type="journal article" date="2019" name="Int. J. Syst. Evol. Microbiol.">
        <title>The Global Catalogue of Microorganisms (GCM) 10K type strain sequencing project: providing services to taxonomists for standard genome sequencing and annotation.</title>
        <authorList>
            <consortium name="The Broad Institute Genomics Platform"/>
            <consortium name="The Broad Institute Genome Sequencing Center for Infectious Disease"/>
            <person name="Wu L."/>
            <person name="Ma J."/>
        </authorList>
    </citation>
    <scope>NUCLEOTIDE SEQUENCE [LARGE SCALE GENOMIC DNA]</scope>
    <source>
        <strain evidence="13">JCM 31319</strain>
    </source>
</reference>
<dbReference type="Proteomes" id="UP001597094">
    <property type="component" value="Unassembled WGS sequence"/>
</dbReference>
<feature type="transmembrane region" description="Helical" evidence="10">
    <location>
        <begin position="129"/>
        <end position="151"/>
    </location>
</feature>
<keyword evidence="8" id="KW-1015">Disulfide bond</keyword>
<keyword evidence="13" id="KW-1185">Reference proteome</keyword>
<evidence type="ECO:0000256" key="6">
    <source>
        <dbReference type="ARBA" id="ARBA00023002"/>
    </source>
</evidence>
<keyword evidence="7 10" id="KW-0472">Membrane</keyword>
<evidence type="ECO:0000256" key="1">
    <source>
        <dbReference type="ARBA" id="ARBA00004141"/>
    </source>
</evidence>
<keyword evidence="9" id="KW-0676">Redox-active center</keyword>
<proteinExistence type="inferred from homology"/>
<evidence type="ECO:0000256" key="5">
    <source>
        <dbReference type="ARBA" id="ARBA00022989"/>
    </source>
</evidence>
<name>A0ABW3SUC4_9BACT</name>
<evidence type="ECO:0000313" key="12">
    <source>
        <dbReference type="EMBL" id="MFD1188253.1"/>
    </source>
</evidence>
<gene>
    <name evidence="12" type="ORF">ACFQ2O_18715</name>
</gene>
<comment type="caution">
    <text evidence="12">The sequence shown here is derived from an EMBL/GenBank/DDBJ whole genome shotgun (WGS) entry which is preliminary data.</text>
</comment>
<evidence type="ECO:0000256" key="3">
    <source>
        <dbReference type="ARBA" id="ARBA00022692"/>
    </source>
</evidence>
<feature type="transmembrane region" description="Helical" evidence="10">
    <location>
        <begin position="20"/>
        <end position="40"/>
    </location>
</feature>
<dbReference type="RefSeq" id="WP_377531507.1">
    <property type="nucleotide sequence ID" value="NZ_JBHTLD010000237.1"/>
</dbReference>